<dbReference type="Pfam" id="PF01764">
    <property type="entry name" value="Lipase_3"/>
    <property type="match status" value="1"/>
</dbReference>
<organism evidence="4 5">
    <name type="scientific">Mangrovimicrobium sediminis</name>
    <dbReference type="NCBI Taxonomy" id="2562682"/>
    <lineage>
        <taxon>Bacteria</taxon>
        <taxon>Pseudomonadati</taxon>
        <taxon>Pseudomonadota</taxon>
        <taxon>Gammaproteobacteria</taxon>
        <taxon>Cellvibrionales</taxon>
        <taxon>Halieaceae</taxon>
        <taxon>Mangrovimicrobium</taxon>
    </lineage>
</organism>
<dbReference type="PANTHER" id="PTHR45856:SF24">
    <property type="entry name" value="FUNGAL LIPASE-LIKE DOMAIN-CONTAINING PROTEIN"/>
    <property type="match status" value="1"/>
</dbReference>
<gene>
    <name evidence="4" type="ORF">E4634_06255</name>
</gene>
<feature type="transmembrane region" description="Helical" evidence="2">
    <location>
        <begin position="215"/>
        <end position="232"/>
    </location>
</feature>
<sequence>MDTLDVFIGLISVYLTLALVVTALGQGASNWLNLKGRNARAIVVALLGRPLQLKLFQHPDIVKLSKSPGVFRRNFRKYFPGLATKQGEPECFWKVEPLRRPSYIPPEVFADALLDCLQKEFTETHIRAAVPTPGALQAVIEAYAALPAPSGVDSADGDSAKTAASAEIEGKGRLGRSLRPLWIKANFNVETFRAELVTWFEVTADRSYGWHKRQLGGVLFLVGLVVAVVMNADTVQMYKRLSQDQDLRAALVERALQLNEKQALGETCEFFGMPSGCSTGDIVRTGAADLLPVVGGRSVLEEWRLFECANGTADEPEECPGFREGDESADVASNPEAEAGEAPAADPAPGVSGQAAPPAVAAAGETGDGGEGSGEGEVDPQEEDPQEVVQTGGDTAGKPVGETASTGKAAKPEKDADARLWWLAKFSGLFLTAAAISLGAPFWFDLLNKVIQVRGAIRGHSEAGTAQAAAVPAASADEPAPMALASLVARTVDSSRLDTLSGFAVDDPGFSRLNMFWCARLSAAAYFDDAADRCDDFGAQAALLRHAPTSSECLVVNGGNFVILAFRGTEKKLADLETDLKYEPGTVATWDHLPPGCEVHGGFSRSLHALWHAESEAAPEAGKVHWVEESGSAPGETLLQRLDTLGVFERNLPVWITGHSLGGALAVLAAVELDREIAARKSGAAIAAVFTFGQPRVGNSAFARWMDQRFSQRYFRSVNQRDAVPRLPLTVMPNIHGEEPATWSFAHAGRVVYFNDLGRAIMDPPLWYRKLDAVPVAQWDQIGDALRQGAGDHGIAGYVELQRKLLESAEIASDT</sequence>
<feature type="transmembrane region" description="Helical" evidence="2">
    <location>
        <begin position="6"/>
        <end position="25"/>
    </location>
</feature>
<evidence type="ECO:0000256" key="2">
    <source>
        <dbReference type="SAM" id="Phobius"/>
    </source>
</evidence>
<feature type="region of interest" description="Disordered" evidence="1">
    <location>
        <begin position="312"/>
        <end position="413"/>
    </location>
</feature>
<dbReference type="CDD" id="cd00519">
    <property type="entry name" value="Lipase_3"/>
    <property type="match status" value="1"/>
</dbReference>
<dbReference type="Proteomes" id="UP000298050">
    <property type="component" value="Unassembled WGS sequence"/>
</dbReference>
<dbReference type="EMBL" id="SRLE01000005">
    <property type="protein sequence ID" value="TGD74799.1"/>
    <property type="molecule type" value="Genomic_DNA"/>
</dbReference>
<dbReference type="InterPro" id="IPR051218">
    <property type="entry name" value="Sec_MonoDiacylglyc_Lipase"/>
</dbReference>
<evidence type="ECO:0000256" key="1">
    <source>
        <dbReference type="SAM" id="MobiDB-lite"/>
    </source>
</evidence>
<dbReference type="RefSeq" id="WP_135441903.1">
    <property type="nucleotide sequence ID" value="NZ_SRLE01000005.1"/>
</dbReference>
<keyword evidence="2" id="KW-0472">Membrane</keyword>
<protein>
    <submittedName>
        <fullName evidence="4">Lipase family protein</fullName>
    </submittedName>
</protein>
<dbReference type="Gene3D" id="3.40.50.1820">
    <property type="entry name" value="alpha/beta hydrolase"/>
    <property type="match status" value="1"/>
</dbReference>
<keyword evidence="2" id="KW-0812">Transmembrane</keyword>
<feature type="compositionally biased region" description="Acidic residues" evidence="1">
    <location>
        <begin position="374"/>
        <end position="386"/>
    </location>
</feature>
<dbReference type="AlphaFoldDB" id="A0A4Z0M5M5"/>
<dbReference type="OrthoDB" id="5522031at2"/>
<proteinExistence type="predicted"/>
<dbReference type="SUPFAM" id="SSF53474">
    <property type="entry name" value="alpha/beta-Hydrolases"/>
    <property type="match status" value="1"/>
</dbReference>
<evidence type="ECO:0000313" key="4">
    <source>
        <dbReference type="EMBL" id="TGD74799.1"/>
    </source>
</evidence>
<comment type="caution">
    <text evidence="4">The sequence shown here is derived from an EMBL/GenBank/DDBJ whole genome shotgun (WGS) entry which is preliminary data.</text>
</comment>
<feature type="compositionally biased region" description="Low complexity" evidence="1">
    <location>
        <begin position="335"/>
        <end position="365"/>
    </location>
</feature>
<evidence type="ECO:0000259" key="3">
    <source>
        <dbReference type="Pfam" id="PF01764"/>
    </source>
</evidence>
<dbReference type="InterPro" id="IPR002921">
    <property type="entry name" value="Fungal_lipase-type"/>
</dbReference>
<keyword evidence="5" id="KW-1185">Reference proteome</keyword>
<reference evidence="4 5" key="1">
    <citation type="submission" date="2019-04" db="EMBL/GenBank/DDBJ databases">
        <title>Taxonomy of novel Haliea sp. from mangrove soil of West Coast of India.</title>
        <authorList>
            <person name="Verma A."/>
            <person name="Kumar P."/>
            <person name="Krishnamurthi S."/>
        </authorList>
    </citation>
    <scope>NUCLEOTIDE SEQUENCE [LARGE SCALE GENOMIC DNA]</scope>
    <source>
        <strain evidence="4 5">SAOS-164</strain>
    </source>
</reference>
<dbReference type="PANTHER" id="PTHR45856">
    <property type="entry name" value="ALPHA/BETA-HYDROLASES SUPERFAMILY PROTEIN"/>
    <property type="match status" value="1"/>
</dbReference>
<name>A0A4Z0M5M5_9GAMM</name>
<dbReference type="InterPro" id="IPR029058">
    <property type="entry name" value="AB_hydrolase_fold"/>
</dbReference>
<keyword evidence="2" id="KW-1133">Transmembrane helix</keyword>
<evidence type="ECO:0000313" key="5">
    <source>
        <dbReference type="Proteomes" id="UP000298050"/>
    </source>
</evidence>
<dbReference type="GO" id="GO:0006629">
    <property type="term" value="P:lipid metabolic process"/>
    <property type="evidence" value="ECO:0007669"/>
    <property type="project" value="InterPro"/>
</dbReference>
<accession>A0A4Z0M5M5</accession>
<feature type="domain" description="Fungal lipase-type" evidence="3">
    <location>
        <begin position="564"/>
        <end position="730"/>
    </location>
</feature>